<dbReference type="HOGENOM" id="CLU_135227_0_0_1"/>
<evidence type="ECO:0000313" key="1">
    <source>
        <dbReference type="EMBL" id="EDW79143.2"/>
    </source>
</evidence>
<dbReference type="eggNOG" id="ENOG502TDS6">
    <property type="taxonomic scope" value="Eukaryota"/>
</dbReference>
<protein>
    <recommendedName>
        <fullName evidence="3">Lipocalin/cytosolic fatty-acid binding domain-containing protein</fullName>
    </recommendedName>
</protein>
<dbReference type="EMBL" id="CH964095">
    <property type="protein sequence ID" value="EDW79143.2"/>
    <property type="molecule type" value="Genomic_DNA"/>
</dbReference>
<dbReference type="AlphaFoldDB" id="B4N4R9"/>
<gene>
    <name evidence="1" type="primary">Dwil\GK12580</name>
    <name evidence="1" type="ORF">Dwil_GK12580</name>
</gene>
<evidence type="ECO:0000313" key="2">
    <source>
        <dbReference type="Proteomes" id="UP000007798"/>
    </source>
</evidence>
<organism evidence="1 2">
    <name type="scientific">Drosophila willistoni</name>
    <name type="common">Fruit fly</name>
    <dbReference type="NCBI Taxonomy" id="7260"/>
    <lineage>
        <taxon>Eukaryota</taxon>
        <taxon>Metazoa</taxon>
        <taxon>Ecdysozoa</taxon>
        <taxon>Arthropoda</taxon>
        <taxon>Hexapoda</taxon>
        <taxon>Insecta</taxon>
        <taxon>Pterygota</taxon>
        <taxon>Neoptera</taxon>
        <taxon>Endopterygota</taxon>
        <taxon>Diptera</taxon>
        <taxon>Brachycera</taxon>
        <taxon>Muscomorpha</taxon>
        <taxon>Ephydroidea</taxon>
        <taxon>Drosophilidae</taxon>
        <taxon>Drosophila</taxon>
        <taxon>Sophophora</taxon>
    </lineage>
</organism>
<dbReference type="SUPFAM" id="SSF50814">
    <property type="entry name" value="Lipocalins"/>
    <property type="match status" value="1"/>
</dbReference>
<dbReference type="InterPro" id="IPR012674">
    <property type="entry name" value="Calycin"/>
</dbReference>
<reference evidence="1 2" key="1">
    <citation type="journal article" date="2007" name="Nature">
        <title>Evolution of genes and genomes on the Drosophila phylogeny.</title>
        <authorList>
            <consortium name="Drosophila 12 Genomes Consortium"/>
            <person name="Clark A.G."/>
            <person name="Eisen M.B."/>
            <person name="Smith D.R."/>
            <person name="Bergman C.M."/>
            <person name="Oliver B."/>
            <person name="Markow T.A."/>
            <person name="Kaufman T.C."/>
            <person name="Kellis M."/>
            <person name="Gelbart W."/>
            <person name="Iyer V.N."/>
            <person name="Pollard D.A."/>
            <person name="Sackton T.B."/>
            <person name="Larracuente A.M."/>
            <person name="Singh N.D."/>
            <person name="Abad J.P."/>
            <person name="Abt D.N."/>
            <person name="Adryan B."/>
            <person name="Aguade M."/>
            <person name="Akashi H."/>
            <person name="Anderson W.W."/>
            <person name="Aquadro C.F."/>
            <person name="Ardell D.H."/>
            <person name="Arguello R."/>
            <person name="Artieri C.G."/>
            <person name="Barbash D.A."/>
            <person name="Barker D."/>
            <person name="Barsanti P."/>
            <person name="Batterham P."/>
            <person name="Batzoglou S."/>
            <person name="Begun D."/>
            <person name="Bhutkar A."/>
            <person name="Blanco E."/>
            <person name="Bosak S.A."/>
            <person name="Bradley R.K."/>
            <person name="Brand A.D."/>
            <person name="Brent M.R."/>
            <person name="Brooks A.N."/>
            <person name="Brown R.H."/>
            <person name="Butlin R.K."/>
            <person name="Caggese C."/>
            <person name="Calvi B.R."/>
            <person name="Bernardo de Carvalho A."/>
            <person name="Caspi A."/>
            <person name="Castrezana S."/>
            <person name="Celniker S.E."/>
            <person name="Chang J.L."/>
            <person name="Chapple C."/>
            <person name="Chatterji S."/>
            <person name="Chinwalla A."/>
            <person name="Civetta A."/>
            <person name="Clifton S.W."/>
            <person name="Comeron J.M."/>
            <person name="Costello J.C."/>
            <person name="Coyne J.A."/>
            <person name="Daub J."/>
            <person name="David R.G."/>
            <person name="Delcher A.L."/>
            <person name="Delehaunty K."/>
            <person name="Do C.B."/>
            <person name="Ebling H."/>
            <person name="Edwards K."/>
            <person name="Eickbush T."/>
            <person name="Evans J.D."/>
            <person name="Filipski A."/>
            <person name="Findeiss S."/>
            <person name="Freyhult E."/>
            <person name="Fulton L."/>
            <person name="Fulton R."/>
            <person name="Garcia A.C."/>
            <person name="Gardiner A."/>
            <person name="Garfield D.A."/>
            <person name="Garvin B.E."/>
            <person name="Gibson G."/>
            <person name="Gilbert D."/>
            <person name="Gnerre S."/>
            <person name="Godfrey J."/>
            <person name="Good R."/>
            <person name="Gotea V."/>
            <person name="Gravely B."/>
            <person name="Greenberg A.J."/>
            <person name="Griffiths-Jones S."/>
            <person name="Gross S."/>
            <person name="Guigo R."/>
            <person name="Gustafson E.A."/>
            <person name="Haerty W."/>
            <person name="Hahn M.W."/>
            <person name="Halligan D.L."/>
            <person name="Halpern A.L."/>
            <person name="Halter G.M."/>
            <person name="Han M.V."/>
            <person name="Heger A."/>
            <person name="Hillier L."/>
            <person name="Hinrichs A.S."/>
            <person name="Holmes I."/>
            <person name="Hoskins R.A."/>
            <person name="Hubisz M.J."/>
            <person name="Hultmark D."/>
            <person name="Huntley M.A."/>
            <person name="Jaffe D.B."/>
            <person name="Jagadeeshan S."/>
            <person name="Jeck W.R."/>
            <person name="Johnson J."/>
            <person name="Jones C.D."/>
            <person name="Jordan W.C."/>
            <person name="Karpen G.H."/>
            <person name="Kataoka E."/>
            <person name="Keightley P.D."/>
            <person name="Kheradpour P."/>
            <person name="Kirkness E.F."/>
            <person name="Koerich L.B."/>
            <person name="Kristiansen K."/>
            <person name="Kudrna D."/>
            <person name="Kulathinal R.J."/>
            <person name="Kumar S."/>
            <person name="Kwok R."/>
            <person name="Lander E."/>
            <person name="Langley C.H."/>
            <person name="Lapoint R."/>
            <person name="Lazzaro B.P."/>
            <person name="Lee S.J."/>
            <person name="Levesque L."/>
            <person name="Li R."/>
            <person name="Lin C.F."/>
            <person name="Lin M.F."/>
            <person name="Lindblad-Toh K."/>
            <person name="Llopart A."/>
            <person name="Long M."/>
            <person name="Low L."/>
            <person name="Lozovsky E."/>
            <person name="Lu J."/>
            <person name="Luo M."/>
            <person name="Machado C.A."/>
            <person name="Makalowski W."/>
            <person name="Marzo M."/>
            <person name="Matsuda M."/>
            <person name="Matzkin L."/>
            <person name="McAllister B."/>
            <person name="McBride C.S."/>
            <person name="McKernan B."/>
            <person name="McKernan K."/>
            <person name="Mendez-Lago M."/>
            <person name="Minx P."/>
            <person name="Mollenhauer M.U."/>
            <person name="Montooth K."/>
            <person name="Mount S.M."/>
            <person name="Mu X."/>
            <person name="Myers E."/>
            <person name="Negre B."/>
            <person name="Newfeld S."/>
            <person name="Nielsen R."/>
            <person name="Noor M.A."/>
            <person name="O'Grady P."/>
            <person name="Pachter L."/>
            <person name="Papaceit M."/>
            <person name="Parisi M.J."/>
            <person name="Parisi M."/>
            <person name="Parts L."/>
            <person name="Pedersen J.S."/>
            <person name="Pesole G."/>
            <person name="Phillippy A.M."/>
            <person name="Ponting C.P."/>
            <person name="Pop M."/>
            <person name="Porcelli D."/>
            <person name="Powell J.R."/>
            <person name="Prohaska S."/>
            <person name="Pruitt K."/>
            <person name="Puig M."/>
            <person name="Quesneville H."/>
            <person name="Ram K.R."/>
            <person name="Rand D."/>
            <person name="Rasmussen M.D."/>
            <person name="Reed L.K."/>
            <person name="Reenan R."/>
            <person name="Reily A."/>
            <person name="Remington K.A."/>
            <person name="Rieger T.T."/>
            <person name="Ritchie M.G."/>
            <person name="Robin C."/>
            <person name="Rogers Y.H."/>
            <person name="Rohde C."/>
            <person name="Rozas J."/>
            <person name="Rubenfield M.J."/>
            <person name="Ruiz A."/>
            <person name="Russo S."/>
            <person name="Salzberg S.L."/>
            <person name="Sanchez-Gracia A."/>
            <person name="Saranga D.J."/>
            <person name="Sato H."/>
            <person name="Schaeffer S.W."/>
            <person name="Schatz M.C."/>
            <person name="Schlenke T."/>
            <person name="Schwartz R."/>
            <person name="Segarra C."/>
            <person name="Singh R.S."/>
            <person name="Sirot L."/>
            <person name="Sirota M."/>
            <person name="Sisneros N.B."/>
            <person name="Smith C.D."/>
            <person name="Smith T.F."/>
            <person name="Spieth J."/>
            <person name="Stage D.E."/>
            <person name="Stark A."/>
            <person name="Stephan W."/>
            <person name="Strausberg R.L."/>
            <person name="Strempel S."/>
            <person name="Sturgill D."/>
            <person name="Sutton G."/>
            <person name="Sutton G.G."/>
            <person name="Tao W."/>
            <person name="Teichmann S."/>
            <person name="Tobari Y.N."/>
            <person name="Tomimura Y."/>
            <person name="Tsolas J.M."/>
            <person name="Valente V.L."/>
            <person name="Venter E."/>
            <person name="Venter J.C."/>
            <person name="Vicario S."/>
            <person name="Vieira F.G."/>
            <person name="Vilella A.J."/>
            <person name="Villasante A."/>
            <person name="Walenz B."/>
            <person name="Wang J."/>
            <person name="Wasserman M."/>
            <person name="Watts T."/>
            <person name="Wilson D."/>
            <person name="Wilson R.K."/>
            <person name="Wing R.A."/>
            <person name="Wolfner M.F."/>
            <person name="Wong A."/>
            <person name="Wong G.K."/>
            <person name="Wu C.I."/>
            <person name="Wu G."/>
            <person name="Yamamoto D."/>
            <person name="Yang H.P."/>
            <person name="Yang S.P."/>
            <person name="Yorke J.A."/>
            <person name="Yoshida K."/>
            <person name="Zdobnov E."/>
            <person name="Zhang P."/>
            <person name="Zhang Y."/>
            <person name="Zimin A.V."/>
            <person name="Baldwin J."/>
            <person name="Abdouelleil A."/>
            <person name="Abdulkadir J."/>
            <person name="Abebe A."/>
            <person name="Abera B."/>
            <person name="Abreu J."/>
            <person name="Acer S.C."/>
            <person name="Aftuck L."/>
            <person name="Alexander A."/>
            <person name="An P."/>
            <person name="Anderson E."/>
            <person name="Anderson S."/>
            <person name="Arachi H."/>
            <person name="Azer M."/>
            <person name="Bachantsang P."/>
            <person name="Barry A."/>
            <person name="Bayul T."/>
            <person name="Berlin A."/>
            <person name="Bessette D."/>
            <person name="Bloom T."/>
            <person name="Blye J."/>
            <person name="Boguslavskiy L."/>
            <person name="Bonnet C."/>
            <person name="Boukhgalter B."/>
            <person name="Bourzgui I."/>
            <person name="Brown A."/>
            <person name="Cahill P."/>
            <person name="Channer S."/>
            <person name="Cheshatsang Y."/>
            <person name="Chuda L."/>
            <person name="Citroen M."/>
            <person name="Collymore A."/>
            <person name="Cooke P."/>
            <person name="Costello M."/>
            <person name="D'Aco K."/>
            <person name="Daza R."/>
            <person name="De Haan G."/>
            <person name="DeGray S."/>
            <person name="DeMaso C."/>
            <person name="Dhargay N."/>
            <person name="Dooley K."/>
            <person name="Dooley E."/>
            <person name="Doricent M."/>
            <person name="Dorje P."/>
            <person name="Dorjee K."/>
            <person name="Dupes A."/>
            <person name="Elong R."/>
            <person name="Falk J."/>
            <person name="Farina A."/>
            <person name="Faro S."/>
            <person name="Ferguson D."/>
            <person name="Fisher S."/>
            <person name="Foley C.D."/>
            <person name="Franke A."/>
            <person name="Friedrich D."/>
            <person name="Gadbois L."/>
            <person name="Gearin G."/>
            <person name="Gearin C.R."/>
            <person name="Giannoukos G."/>
            <person name="Goode T."/>
            <person name="Graham J."/>
            <person name="Grandbois E."/>
            <person name="Grewal S."/>
            <person name="Gyaltsen K."/>
            <person name="Hafez N."/>
            <person name="Hagos B."/>
            <person name="Hall J."/>
            <person name="Henson C."/>
            <person name="Hollinger A."/>
            <person name="Honan T."/>
            <person name="Huard M.D."/>
            <person name="Hughes L."/>
            <person name="Hurhula B."/>
            <person name="Husby M.E."/>
            <person name="Kamat A."/>
            <person name="Kanga B."/>
            <person name="Kashin S."/>
            <person name="Khazanovich D."/>
            <person name="Kisner P."/>
            <person name="Lance K."/>
            <person name="Lara M."/>
            <person name="Lee W."/>
            <person name="Lennon N."/>
            <person name="Letendre F."/>
            <person name="LeVine R."/>
            <person name="Lipovsky A."/>
            <person name="Liu X."/>
            <person name="Liu J."/>
            <person name="Liu S."/>
            <person name="Lokyitsang T."/>
            <person name="Lokyitsang Y."/>
            <person name="Lubonja R."/>
            <person name="Lui A."/>
            <person name="MacDonald P."/>
            <person name="Magnisalis V."/>
            <person name="Maru K."/>
            <person name="Matthews C."/>
            <person name="McCusker W."/>
            <person name="McDonough S."/>
            <person name="Mehta T."/>
            <person name="Meldrim J."/>
            <person name="Meneus L."/>
            <person name="Mihai O."/>
            <person name="Mihalev A."/>
            <person name="Mihova T."/>
            <person name="Mittelman R."/>
            <person name="Mlenga V."/>
            <person name="Montmayeur A."/>
            <person name="Mulrain L."/>
            <person name="Navidi A."/>
            <person name="Naylor J."/>
            <person name="Negash T."/>
            <person name="Nguyen T."/>
            <person name="Nguyen N."/>
            <person name="Nicol R."/>
            <person name="Norbu C."/>
            <person name="Norbu N."/>
            <person name="Novod N."/>
            <person name="O'Neill B."/>
            <person name="Osman S."/>
            <person name="Markiewicz E."/>
            <person name="Oyono O.L."/>
            <person name="Patti C."/>
            <person name="Phunkhang P."/>
            <person name="Pierre F."/>
            <person name="Priest M."/>
            <person name="Raghuraman S."/>
            <person name="Rege F."/>
            <person name="Reyes R."/>
            <person name="Rise C."/>
            <person name="Rogov P."/>
            <person name="Ross K."/>
            <person name="Ryan E."/>
            <person name="Settipalli S."/>
            <person name="Shea T."/>
            <person name="Sherpa N."/>
            <person name="Shi L."/>
            <person name="Shih D."/>
            <person name="Sparrow T."/>
            <person name="Spaulding J."/>
            <person name="Stalker J."/>
            <person name="Stange-Thomann N."/>
            <person name="Stavropoulos S."/>
            <person name="Stone C."/>
            <person name="Strader C."/>
            <person name="Tesfaye S."/>
            <person name="Thomson T."/>
            <person name="Thoulutsang Y."/>
            <person name="Thoulutsang D."/>
            <person name="Topham K."/>
            <person name="Topping I."/>
            <person name="Tsamla T."/>
            <person name="Vassiliev H."/>
            <person name="Vo A."/>
            <person name="Wangchuk T."/>
            <person name="Wangdi T."/>
            <person name="Weiand M."/>
            <person name="Wilkinson J."/>
            <person name="Wilson A."/>
            <person name="Yadav S."/>
            <person name="Young G."/>
            <person name="Yu Q."/>
            <person name="Zembek L."/>
            <person name="Zhong D."/>
            <person name="Zimmer A."/>
            <person name="Zwirko Z."/>
            <person name="Jaffe D.B."/>
            <person name="Alvarez P."/>
            <person name="Brockman W."/>
            <person name="Butler J."/>
            <person name="Chin C."/>
            <person name="Gnerre S."/>
            <person name="Grabherr M."/>
            <person name="Kleber M."/>
            <person name="Mauceli E."/>
            <person name="MacCallum I."/>
        </authorList>
    </citation>
    <scope>NUCLEOTIDE SEQUENCE [LARGE SCALE GENOMIC DNA]</scope>
    <source>
        <strain evidence="2">Tucson 14030-0811.24</strain>
    </source>
</reference>
<sequence>MKTMLSLSLSLVPFLWFDYILGWKCLYKEFPVDRQKIAGLWWIYGTNPEASKLCLFEQLDLYWTRITMSDYDNYAIELHCSLPWFRHQMAIYTRVRDPTQETLKHIDDYLKSVKLSRKNFKLIDRQTCQNRTDPMKPMQRWHLSKYMHLDYNPHYVKPLVVNENI</sequence>
<dbReference type="Gene3D" id="2.40.128.20">
    <property type="match status" value="1"/>
</dbReference>
<dbReference type="Proteomes" id="UP000007798">
    <property type="component" value="Unassembled WGS sequence"/>
</dbReference>
<keyword evidence="2" id="KW-1185">Reference proteome</keyword>
<dbReference type="InParanoid" id="B4N4R9"/>
<proteinExistence type="predicted"/>
<evidence type="ECO:0008006" key="3">
    <source>
        <dbReference type="Google" id="ProtNLM"/>
    </source>
</evidence>
<dbReference type="OrthoDB" id="7817703at2759"/>
<accession>B4N4R9</accession>
<dbReference type="KEGG" id="dwi:6645599"/>
<name>B4N4R9_DROWI</name>